<feature type="transmembrane region" description="Helical" evidence="6">
    <location>
        <begin position="297"/>
        <end position="316"/>
    </location>
</feature>
<feature type="transmembrane region" description="Helical" evidence="6">
    <location>
        <begin position="393"/>
        <end position="412"/>
    </location>
</feature>
<keyword evidence="4 6" id="KW-1133">Transmembrane helix</keyword>
<evidence type="ECO:0000256" key="4">
    <source>
        <dbReference type="ARBA" id="ARBA00022989"/>
    </source>
</evidence>
<feature type="transmembrane region" description="Helical" evidence="6">
    <location>
        <begin position="328"/>
        <end position="351"/>
    </location>
</feature>
<comment type="subcellular location">
    <subcellularLocation>
        <location evidence="1">Membrane</location>
        <topology evidence="1">Multi-pass membrane protein</topology>
    </subcellularLocation>
</comment>
<dbReference type="Gene3D" id="1.20.1250.20">
    <property type="entry name" value="MFS general substrate transporter like domains"/>
    <property type="match status" value="2"/>
</dbReference>
<accession>I2GB39</accession>
<feature type="transmembrane region" description="Helical" evidence="6">
    <location>
        <begin position="363"/>
        <end position="387"/>
    </location>
</feature>
<evidence type="ECO:0000256" key="2">
    <source>
        <dbReference type="ARBA" id="ARBA00022448"/>
    </source>
</evidence>
<dbReference type="Pfam" id="PF07690">
    <property type="entry name" value="MFS_1"/>
    <property type="match status" value="1"/>
</dbReference>
<feature type="transmembrane region" description="Helical" evidence="6">
    <location>
        <begin position="138"/>
        <end position="158"/>
    </location>
</feature>
<evidence type="ECO:0000256" key="5">
    <source>
        <dbReference type="ARBA" id="ARBA00023136"/>
    </source>
</evidence>
<dbReference type="SUPFAM" id="SSF103473">
    <property type="entry name" value="MFS general substrate transporter"/>
    <property type="match status" value="1"/>
</dbReference>
<dbReference type="InterPro" id="IPR011701">
    <property type="entry name" value="MFS"/>
</dbReference>
<evidence type="ECO:0000313" key="9">
    <source>
        <dbReference type="Proteomes" id="UP000009309"/>
    </source>
</evidence>
<dbReference type="InterPro" id="IPR004752">
    <property type="entry name" value="AmpG_permease/AT-1"/>
</dbReference>
<dbReference type="eggNOG" id="COG2211">
    <property type="taxonomic scope" value="Bacteria"/>
</dbReference>
<dbReference type="GO" id="GO:0016020">
    <property type="term" value="C:membrane"/>
    <property type="evidence" value="ECO:0007669"/>
    <property type="project" value="UniProtKB-SubCell"/>
</dbReference>
<dbReference type="InterPro" id="IPR020846">
    <property type="entry name" value="MFS_dom"/>
</dbReference>
<evidence type="ECO:0000313" key="8">
    <source>
        <dbReference type="EMBL" id="CCH51111.1"/>
    </source>
</evidence>
<dbReference type="STRING" id="1185876.BN8_00018"/>
<evidence type="ECO:0000256" key="1">
    <source>
        <dbReference type="ARBA" id="ARBA00004141"/>
    </source>
</evidence>
<feature type="transmembrane region" description="Helical" evidence="6">
    <location>
        <begin position="103"/>
        <end position="126"/>
    </location>
</feature>
<protein>
    <submittedName>
        <fullName evidence="8">Major facilitator superfamily MFS_1</fullName>
    </submittedName>
</protein>
<proteinExistence type="predicted"/>
<keyword evidence="2" id="KW-0813">Transport</keyword>
<dbReference type="PANTHER" id="PTHR12778">
    <property type="entry name" value="SOLUTE CARRIER FAMILY 33 ACETYL-COA TRANSPORTER -RELATED"/>
    <property type="match status" value="1"/>
</dbReference>
<dbReference type="AlphaFoldDB" id="I2GB39"/>
<keyword evidence="5 6" id="KW-0472">Membrane</keyword>
<keyword evidence="3 6" id="KW-0812">Transmembrane</keyword>
<dbReference type="PROSITE" id="PS50850">
    <property type="entry name" value="MFS"/>
    <property type="match status" value="1"/>
</dbReference>
<feature type="domain" description="Major facilitator superfamily (MFS) profile" evidence="7">
    <location>
        <begin position="1"/>
        <end position="413"/>
    </location>
</feature>
<organism evidence="8 9">
    <name type="scientific">Fibrisoma limi BUZ 3</name>
    <dbReference type="NCBI Taxonomy" id="1185876"/>
    <lineage>
        <taxon>Bacteria</taxon>
        <taxon>Pseudomonadati</taxon>
        <taxon>Bacteroidota</taxon>
        <taxon>Cytophagia</taxon>
        <taxon>Cytophagales</taxon>
        <taxon>Spirosomataceae</taxon>
        <taxon>Fibrisoma</taxon>
    </lineage>
</organism>
<feature type="transmembrane region" description="Helical" evidence="6">
    <location>
        <begin position="271"/>
        <end position="290"/>
    </location>
</feature>
<dbReference type="EMBL" id="CAIT01000001">
    <property type="protein sequence ID" value="CCH51111.1"/>
    <property type="molecule type" value="Genomic_DNA"/>
</dbReference>
<comment type="caution">
    <text evidence="8">The sequence shown here is derived from an EMBL/GenBank/DDBJ whole genome shotgun (WGS) entry which is preliminary data.</text>
</comment>
<name>I2GB39_9BACT</name>
<feature type="transmembrane region" description="Helical" evidence="6">
    <location>
        <begin position="231"/>
        <end position="251"/>
    </location>
</feature>
<feature type="transmembrane region" description="Helical" evidence="6">
    <location>
        <begin position="164"/>
        <end position="184"/>
    </location>
</feature>
<reference evidence="8 9" key="1">
    <citation type="journal article" date="2012" name="J. Bacteriol.">
        <title>Genome Sequence of the Filamentous Bacterium Fibrisoma limi BUZ 3T.</title>
        <authorList>
            <person name="Filippini M."/>
            <person name="Qi W."/>
            <person name="Jaenicke S."/>
            <person name="Goesmann A."/>
            <person name="Smits T.H."/>
            <person name="Bagheri H.C."/>
        </authorList>
    </citation>
    <scope>NUCLEOTIDE SEQUENCE [LARGE SCALE GENOMIC DNA]</scope>
    <source>
        <strain evidence="9">BUZ 3T</strain>
    </source>
</reference>
<feature type="transmembrane region" description="Helical" evidence="6">
    <location>
        <begin position="72"/>
        <end position="91"/>
    </location>
</feature>
<feature type="transmembrane region" description="Helical" evidence="6">
    <location>
        <begin position="41"/>
        <end position="60"/>
    </location>
</feature>
<evidence type="ECO:0000259" key="7">
    <source>
        <dbReference type="PROSITE" id="PS50850"/>
    </source>
</evidence>
<dbReference type="Proteomes" id="UP000009309">
    <property type="component" value="Unassembled WGS sequence"/>
</dbReference>
<feature type="transmembrane region" description="Helical" evidence="6">
    <location>
        <begin position="7"/>
        <end position="29"/>
    </location>
</feature>
<gene>
    <name evidence="8" type="ORF">BN8_00018</name>
</gene>
<keyword evidence="9" id="KW-1185">Reference proteome</keyword>
<dbReference type="InterPro" id="IPR036259">
    <property type="entry name" value="MFS_trans_sf"/>
</dbReference>
<dbReference type="PANTHER" id="PTHR12778:SF10">
    <property type="entry name" value="MAJOR FACILITATOR SUPERFAMILY DOMAIN-CONTAINING PROTEIN 3"/>
    <property type="match status" value="1"/>
</dbReference>
<evidence type="ECO:0000256" key="3">
    <source>
        <dbReference type="ARBA" id="ARBA00022692"/>
    </source>
</evidence>
<dbReference type="GO" id="GO:0022857">
    <property type="term" value="F:transmembrane transporter activity"/>
    <property type="evidence" value="ECO:0007669"/>
    <property type="project" value="InterPro"/>
</dbReference>
<sequence length="418" mass="45555">MRYGVFFYLYVMQGIPSGFALTALSNYLTAEGVKPEVIGKFAATVGLPWAFQFVWGPLIDRFQGSVMGRRKPWVLLSQFLAFLASLGILLINNPVGQITGLMAAFFIHSVFASIQDASVDALAISVIPEEERGRINAFMRAGFLIGIGVGAAVLSHIIRYDGFFYAALAQSAALLLFTIVTFFIRERVGDALVPWAVRRSSEQALAGSHPDHSFEWLFSELFRGLLARQSLLLFGAVIAGYLSISLFSRAFNFHLIRSLGWTDTSVSVLTGTYGMLLATVVALTGGFLADRFGARRLLVIVISIIAAYLIGFNLISDWWKTRDVARTGLVALYFMDPSLSIAAMPVLMAICRKGVEGSQFTTYMAFVNLSDIAGSFVSGHALNYLAAPTIGKIAGLLAFLAVLTAFFTLRHYRVASQG</sequence>
<evidence type="ECO:0000256" key="6">
    <source>
        <dbReference type="SAM" id="Phobius"/>
    </source>
</evidence>